<organism evidence="2 3">
    <name type="scientific">Mucilaginibacter aquariorum</name>
    <dbReference type="NCBI Taxonomy" id="2967225"/>
    <lineage>
        <taxon>Bacteria</taxon>
        <taxon>Pseudomonadati</taxon>
        <taxon>Bacteroidota</taxon>
        <taxon>Sphingobacteriia</taxon>
        <taxon>Sphingobacteriales</taxon>
        <taxon>Sphingobacteriaceae</taxon>
        <taxon>Mucilaginibacter</taxon>
    </lineage>
</organism>
<reference evidence="2 3" key="1">
    <citation type="submission" date="2022-07" db="EMBL/GenBank/DDBJ databases">
        <title>Mucilaginibacter sp. JC4.</title>
        <authorList>
            <person name="Le V."/>
            <person name="Ko S.-R."/>
            <person name="Ahn C.-Y."/>
            <person name="Oh H.-M."/>
        </authorList>
    </citation>
    <scope>NUCLEOTIDE SEQUENCE [LARGE SCALE GENOMIC DNA]</scope>
    <source>
        <strain evidence="2 3">JC4</strain>
    </source>
</reference>
<dbReference type="Gene3D" id="2.160.10.10">
    <property type="entry name" value="Hexapeptide repeat proteins"/>
    <property type="match status" value="1"/>
</dbReference>
<dbReference type="InterPro" id="IPR050179">
    <property type="entry name" value="Trans_hexapeptide_repeat"/>
</dbReference>
<evidence type="ECO:0000256" key="1">
    <source>
        <dbReference type="ARBA" id="ARBA00007274"/>
    </source>
</evidence>
<evidence type="ECO:0000313" key="2">
    <source>
        <dbReference type="EMBL" id="MCQ6956465.1"/>
    </source>
</evidence>
<dbReference type="InterPro" id="IPR020019">
    <property type="entry name" value="AcTrfase_PglD-like"/>
</dbReference>
<accession>A0ABT1SW80</accession>
<dbReference type="RefSeq" id="WP_256536681.1">
    <property type="nucleotide sequence ID" value="NZ_JANHOH010000001.1"/>
</dbReference>
<proteinExistence type="inferred from homology"/>
<dbReference type="PANTHER" id="PTHR43300">
    <property type="entry name" value="ACETYLTRANSFERASE"/>
    <property type="match status" value="1"/>
</dbReference>
<dbReference type="InterPro" id="IPR011004">
    <property type="entry name" value="Trimer_LpxA-like_sf"/>
</dbReference>
<protein>
    <submittedName>
        <fullName evidence="2">NeuD/PglB/VioB family sugar acetyltransferase</fullName>
    </submittedName>
</protein>
<dbReference type="SUPFAM" id="SSF51161">
    <property type="entry name" value="Trimeric LpxA-like enzymes"/>
    <property type="match status" value="1"/>
</dbReference>
<comment type="caution">
    <text evidence="2">The sequence shown here is derived from an EMBL/GenBank/DDBJ whole genome shotgun (WGS) entry which is preliminary data.</text>
</comment>
<dbReference type="CDD" id="cd03360">
    <property type="entry name" value="LbH_AT_putative"/>
    <property type="match status" value="1"/>
</dbReference>
<name>A0ABT1SW80_9SPHI</name>
<dbReference type="PANTHER" id="PTHR43300:SF7">
    <property type="entry name" value="UDP-N-ACETYLBACILLOSAMINE N-ACETYLTRANSFERASE"/>
    <property type="match status" value="1"/>
</dbReference>
<sequence>MQKKKLIIFPFNGNGIEAFDCINFDEYDFIGFIDDDPTKKSMEYDIFPKVILDKYPELFVLAVPGSSLSYMERAQVIHSLNIPNLRYINLIHPSASVGKNVKMGFNCLVMAGAVITSNAVLNNHIIILPNSVIHHDVIINNYTLIGSNVVVAGGTTIGNNCYIGSGTNIMNSITIGDFSLIGLGSNVLKSIPENSKVAGNPARSLAFANN</sequence>
<dbReference type="EMBL" id="JANHOH010000001">
    <property type="protein sequence ID" value="MCQ6956465.1"/>
    <property type="molecule type" value="Genomic_DNA"/>
</dbReference>
<gene>
    <name evidence="2" type="ORF">NPE20_00770</name>
</gene>
<dbReference type="NCBIfam" id="TIGR03570">
    <property type="entry name" value="NeuD_NnaD"/>
    <property type="match status" value="1"/>
</dbReference>
<dbReference type="Proteomes" id="UP001204376">
    <property type="component" value="Unassembled WGS sequence"/>
</dbReference>
<evidence type="ECO:0000313" key="3">
    <source>
        <dbReference type="Proteomes" id="UP001204376"/>
    </source>
</evidence>
<comment type="similarity">
    <text evidence="1">Belongs to the transferase hexapeptide repeat family.</text>
</comment>
<keyword evidence="3" id="KW-1185">Reference proteome</keyword>